<keyword evidence="3 6" id="KW-0812">Transmembrane</keyword>
<dbReference type="Gene3D" id="1.20.1250.20">
    <property type="entry name" value="MFS general substrate transporter like domains"/>
    <property type="match status" value="1"/>
</dbReference>
<feature type="transmembrane region" description="Helical" evidence="6">
    <location>
        <begin position="335"/>
        <end position="352"/>
    </location>
</feature>
<feature type="transmembrane region" description="Helical" evidence="6">
    <location>
        <begin position="152"/>
        <end position="178"/>
    </location>
</feature>
<evidence type="ECO:0000256" key="5">
    <source>
        <dbReference type="ARBA" id="ARBA00023136"/>
    </source>
</evidence>
<dbReference type="PANTHER" id="PTHR23513">
    <property type="entry name" value="INTEGRAL MEMBRANE EFFLUX PROTEIN-RELATED"/>
    <property type="match status" value="1"/>
</dbReference>
<dbReference type="EMBL" id="NGFO01000025">
    <property type="protein sequence ID" value="OUC77020.1"/>
    <property type="molecule type" value="Genomic_DNA"/>
</dbReference>
<feature type="transmembrane region" description="Helical" evidence="6">
    <location>
        <begin position="120"/>
        <end position="140"/>
    </location>
</feature>
<dbReference type="PANTHER" id="PTHR23513:SF17">
    <property type="entry name" value="MEMBRANE PROTEIN"/>
    <property type="match status" value="1"/>
</dbReference>
<evidence type="ECO:0000256" key="4">
    <source>
        <dbReference type="ARBA" id="ARBA00022989"/>
    </source>
</evidence>
<organism evidence="7 8">
    <name type="scientific">Gordonia lacunae</name>
    <dbReference type="NCBI Taxonomy" id="417102"/>
    <lineage>
        <taxon>Bacteria</taxon>
        <taxon>Bacillati</taxon>
        <taxon>Actinomycetota</taxon>
        <taxon>Actinomycetes</taxon>
        <taxon>Mycobacteriales</taxon>
        <taxon>Gordoniaceae</taxon>
        <taxon>Gordonia</taxon>
    </lineage>
</organism>
<gene>
    <name evidence="7" type="ORF">CA982_19350</name>
</gene>
<keyword evidence="5 6" id="KW-0472">Membrane</keyword>
<evidence type="ECO:0000256" key="3">
    <source>
        <dbReference type="ARBA" id="ARBA00022692"/>
    </source>
</evidence>
<protein>
    <submittedName>
        <fullName evidence="7">MFS transporter</fullName>
    </submittedName>
</protein>
<dbReference type="SUPFAM" id="SSF103473">
    <property type="entry name" value="MFS general substrate transporter"/>
    <property type="match status" value="1"/>
</dbReference>
<dbReference type="Proteomes" id="UP000194632">
    <property type="component" value="Unassembled WGS sequence"/>
</dbReference>
<evidence type="ECO:0000313" key="7">
    <source>
        <dbReference type="EMBL" id="OUC77020.1"/>
    </source>
</evidence>
<dbReference type="AlphaFoldDB" id="A0A243Q6X5"/>
<evidence type="ECO:0000256" key="6">
    <source>
        <dbReference type="SAM" id="Phobius"/>
    </source>
</evidence>
<dbReference type="GO" id="GO:0005886">
    <property type="term" value="C:plasma membrane"/>
    <property type="evidence" value="ECO:0007669"/>
    <property type="project" value="UniProtKB-SubCell"/>
</dbReference>
<evidence type="ECO:0000256" key="2">
    <source>
        <dbReference type="ARBA" id="ARBA00022475"/>
    </source>
</evidence>
<name>A0A243Q6X5_9ACTN</name>
<accession>A0A243Q6X5</accession>
<dbReference type="STRING" id="417102.CA982_19350"/>
<dbReference type="InterPro" id="IPR036259">
    <property type="entry name" value="MFS_trans_sf"/>
</dbReference>
<feature type="transmembrane region" description="Helical" evidence="6">
    <location>
        <begin position="313"/>
        <end position="329"/>
    </location>
</feature>
<feature type="transmembrane region" description="Helical" evidence="6">
    <location>
        <begin position="190"/>
        <end position="210"/>
    </location>
</feature>
<evidence type="ECO:0000313" key="8">
    <source>
        <dbReference type="Proteomes" id="UP000194632"/>
    </source>
</evidence>
<feature type="transmembrane region" description="Helical" evidence="6">
    <location>
        <begin position="62"/>
        <end position="82"/>
    </location>
</feature>
<comment type="caution">
    <text evidence="7">The sequence shown here is derived from an EMBL/GenBank/DDBJ whole genome shotgun (WGS) entry which is preliminary data.</text>
</comment>
<evidence type="ECO:0000256" key="1">
    <source>
        <dbReference type="ARBA" id="ARBA00004651"/>
    </source>
</evidence>
<keyword evidence="4 6" id="KW-1133">Transmembrane helix</keyword>
<feature type="transmembrane region" description="Helical" evidence="6">
    <location>
        <begin position="401"/>
        <end position="422"/>
    </location>
</feature>
<keyword evidence="2" id="KW-1003">Cell membrane</keyword>
<feature type="transmembrane region" description="Helical" evidence="6">
    <location>
        <begin position="248"/>
        <end position="273"/>
    </location>
</feature>
<keyword evidence="8" id="KW-1185">Reference proteome</keyword>
<reference evidence="7 8" key="1">
    <citation type="submission" date="2017-05" db="EMBL/GenBank/DDBJ databases">
        <title>Biotechnological potential of actinobacteria isolated from South African environments.</title>
        <authorList>
            <person name="Le Roes-Hill M."/>
            <person name="Prins A."/>
            <person name="Durrell K.A."/>
        </authorList>
    </citation>
    <scope>NUCLEOTIDE SEQUENCE [LARGE SCALE GENOMIC DNA]</scope>
    <source>
        <strain evidence="7">BS2</strain>
    </source>
</reference>
<comment type="subcellular location">
    <subcellularLocation>
        <location evidence="1">Cell membrane</location>
        <topology evidence="1">Multi-pass membrane protein</topology>
    </subcellularLocation>
</comment>
<sequence>MSSTQVTRDQRGWSVFVHSLRSSPGLGRLLSVRLSSQITDGIFQAALVGSILFNPERHADPLAVAGGLAVLLLPYSLIGPFAGALLDHWDRRNVLLYANLLRGVIIGLVALAVASGAPDVVVLISALAATGASRFVAAGLSAGLPHVARREVLVATNALFTTLGGAMLTVGLGVTLGLRAVFGDDNVGSALTMLSGIVLAVVSGSLAHGFRPLQLGPDEPDDPGRSAVHAVSVGLWHGARAVAHHRTVAAALSAIGAHRLVFGMNTLMILVLTRQMGPGDGLDRVSVVIGFTGAGALLAAVVTPIAVARAGRYVTLLVALGVGAVAELSVLSFEFAVICGSAFVLGLIGQIAKLCGDVAMQVDVDDAVRGQVFSVQDAVFNIAYVGAVTVAALAIPDNGRAVGLVVLGVVLYLVGMLVVRLLHPRGHWSAEPTTVRPTVTDPAA</sequence>
<dbReference type="OrthoDB" id="3688258at2"/>
<feature type="transmembrane region" description="Helical" evidence="6">
    <location>
        <begin position="285"/>
        <end position="306"/>
    </location>
</feature>
<dbReference type="RefSeq" id="WP_086536881.1">
    <property type="nucleotide sequence ID" value="NZ_NGFO01000025.1"/>
</dbReference>
<proteinExistence type="predicted"/>
<feature type="transmembrane region" description="Helical" evidence="6">
    <location>
        <begin position="94"/>
        <end position="114"/>
    </location>
</feature>
<feature type="transmembrane region" description="Helical" evidence="6">
    <location>
        <begin position="378"/>
        <end position="395"/>
    </location>
</feature>